<evidence type="ECO:0000313" key="3">
    <source>
        <dbReference type="Proteomes" id="UP000887116"/>
    </source>
</evidence>
<dbReference type="InterPro" id="IPR000330">
    <property type="entry name" value="SNF2_N"/>
</dbReference>
<feature type="domain" description="SNF2 N-terminal" evidence="1">
    <location>
        <begin position="1"/>
        <end position="70"/>
    </location>
</feature>
<evidence type="ECO:0000313" key="2">
    <source>
        <dbReference type="EMBL" id="GFQ64491.1"/>
    </source>
</evidence>
<accession>A0A8X6K6R9</accession>
<dbReference type="GO" id="GO:0005634">
    <property type="term" value="C:nucleus"/>
    <property type="evidence" value="ECO:0007669"/>
    <property type="project" value="TreeGrafter"/>
</dbReference>
<proteinExistence type="predicted"/>
<dbReference type="InterPro" id="IPR050496">
    <property type="entry name" value="SNF2_RAD54_helicase_repair"/>
</dbReference>
<dbReference type="GO" id="GO:0007131">
    <property type="term" value="P:reciprocal meiotic recombination"/>
    <property type="evidence" value="ECO:0007669"/>
    <property type="project" value="TreeGrafter"/>
</dbReference>
<name>A0A8X6K6R9_TRICU</name>
<dbReference type="SUPFAM" id="SSF52540">
    <property type="entry name" value="P-loop containing nucleoside triphosphate hydrolases"/>
    <property type="match status" value="1"/>
</dbReference>
<dbReference type="GO" id="GO:0045003">
    <property type="term" value="P:double-strand break repair via synthesis-dependent strand annealing"/>
    <property type="evidence" value="ECO:0007669"/>
    <property type="project" value="TreeGrafter"/>
</dbReference>
<dbReference type="EMBL" id="BMAO01020021">
    <property type="protein sequence ID" value="GFQ64491.1"/>
    <property type="molecule type" value="Genomic_DNA"/>
</dbReference>
<dbReference type="PANTHER" id="PTHR45629:SF7">
    <property type="entry name" value="DNA EXCISION REPAIR PROTEIN ERCC-6-RELATED"/>
    <property type="match status" value="1"/>
</dbReference>
<dbReference type="GO" id="GO:0005524">
    <property type="term" value="F:ATP binding"/>
    <property type="evidence" value="ECO:0007669"/>
    <property type="project" value="InterPro"/>
</dbReference>
<dbReference type="Gene3D" id="3.40.50.300">
    <property type="entry name" value="P-loop containing nucleotide triphosphate hydrolases"/>
    <property type="match status" value="1"/>
</dbReference>
<protein>
    <submittedName>
        <fullName evidence="2">DNA repair and recombination protein RAD54-like</fullName>
    </submittedName>
</protein>
<comment type="caution">
    <text evidence="2">The sequence shown here is derived from an EMBL/GenBank/DDBJ whole genome shotgun (WGS) entry which is preliminary data.</text>
</comment>
<gene>
    <name evidence="2" type="primary">RAD54L</name>
    <name evidence="2" type="ORF">TNCT_164581</name>
</gene>
<dbReference type="PANTHER" id="PTHR45629">
    <property type="entry name" value="SNF2/RAD54 FAMILY MEMBER"/>
    <property type="match status" value="1"/>
</dbReference>
<dbReference type="OrthoDB" id="413460at2759"/>
<reference evidence="2" key="1">
    <citation type="submission" date="2020-07" db="EMBL/GenBank/DDBJ databases">
        <title>Multicomponent nature underlies the extraordinary mechanical properties of spider dragline silk.</title>
        <authorList>
            <person name="Kono N."/>
            <person name="Nakamura H."/>
            <person name="Mori M."/>
            <person name="Yoshida Y."/>
            <person name="Ohtoshi R."/>
            <person name="Malay A.D."/>
            <person name="Moran D.A.P."/>
            <person name="Tomita M."/>
            <person name="Numata K."/>
            <person name="Arakawa K."/>
        </authorList>
    </citation>
    <scope>NUCLEOTIDE SEQUENCE</scope>
</reference>
<keyword evidence="3" id="KW-1185">Reference proteome</keyword>
<sequence>MIRRTSQLLSNYLPVKIELVVCCEMTDLQKSLYTHYVNSQAVSKALDSNSKISALSAVTSLKKICNHPDLILELAQKNKDGLGCCLKLFPPKHNSKNLVPELSGKMKVLDGILAVVKATSNDKVVLVSNYTQTLDLFESCVNCGITHLFD</sequence>
<dbReference type="AlphaFoldDB" id="A0A8X6K6R9"/>
<dbReference type="Pfam" id="PF00176">
    <property type="entry name" value="SNF2-rel_dom"/>
    <property type="match status" value="1"/>
</dbReference>
<dbReference type="GO" id="GO:0015616">
    <property type="term" value="F:DNA translocase activity"/>
    <property type="evidence" value="ECO:0007669"/>
    <property type="project" value="TreeGrafter"/>
</dbReference>
<dbReference type="Gene3D" id="1.20.120.850">
    <property type="entry name" value="SWI2/SNF2 ATPases, N-terminal domain"/>
    <property type="match status" value="1"/>
</dbReference>
<organism evidence="2 3">
    <name type="scientific">Trichonephila clavata</name>
    <name type="common">Joro spider</name>
    <name type="synonym">Nephila clavata</name>
    <dbReference type="NCBI Taxonomy" id="2740835"/>
    <lineage>
        <taxon>Eukaryota</taxon>
        <taxon>Metazoa</taxon>
        <taxon>Ecdysozoa</taxon>
        <taxon>Arthropoda</taxon>
        <taxon>Chelicerata</taxon>
        <taxon>Arachnida</taxon>
        <taxon>Araneae</taxon>
        <taxon>Araneomorphae</taxon>
        <taxon>Entelegynae</taxon>
        <taxon>Araneoidea</taxon>
        <taxon>Nephilidae</taxon>
        <taxon>Trichonephila</taxon>
    </lineage>
</organism>
<evidence type="ECO:0000259" key="1">
    <source>
        <dbReference type="Pfam" id="PF00176"/>
    </source>
</evidence>
<dbReference type="Proteomes" id="UP000887116">
    <property type="component" value="Unassembled WGS sequence"/>
</dbReference>
<dbReference type="InterPro" id="IPR027417">
    <property type="entry name" value="P-loop_NTPase"/>
</dbReference>